<evidence type="ECO:0000256" key="2">
    <source>
        <dbReference type="ARBA" id="ARBA00022723"/>
    </source>
</evidence>
<keyword evidence="2" id="KW-0479">Metal-binding</keyword>
<dbReference type="PROSITE" id="PS01033">
    <property type="entry name" value="GLOBIN"/>
    <property type="match status" value="1"/>
</dbReference>
<dbReference type="GO" id="GO:0019825">
    <property type="term" value="F:oxygen binding"/>
    <property type="evidence" value="ECO:0007669"/>
    <property type="project" value="InterPro"/>
</dbReference>
<dbReference type="Proteomes" id="UP000284702">
    <property type="component" value="Unassembled WGS sequence"/>
</dbReference>
<comment type="caution">
    <text evidence="7">The sequence shown here is derived from an EMBL/GenBank/DDBJ whole genome shotgun (WGS) entry which is preliminary data.</text>
</comment>
<keyword evidence="3" id="KW-0408">Iron</keyword>
<evidence type="ECO:0000259" key="6">
    <source>
        <dbReference type="PROSITE" id="PS01033"/>
    </source>
</evidence>
<evidence type="ECO:0000256" key="3">
    <source>
        <dbReference type="ARBA" id="ARBA00023004"/>
    </source>
</evidence>
<dbReference type="VEuPathDB" id="FungiDB:H257_07812"/>
<sequence>MNPEDDSAGATTKHATAEGLSRPHTIKPPKFQSKLKQKISESKMLQILDHDLEASNQLDDDEELVCESTMISVAAGSADTVEVGFDRRGVLNTIRSMHKQQQQHRQHSHVNKANVPTSIIHCYRLSLGAPLKAAKAMGIKYSVQALTQTKEGGLVLHPKYFKYLQIHCPNFAMEACKVTTRMREIVLSSWEAIASGNTPGMKAKVAPGSSPVVFFYDYFYGSLFKTAPEVKPLFRASIIIQGKALISIVQTVTNEANVENAIEKVVDLAYRHNKYKVKMGYYNVLGNVLLTAVRECSGDGVWNAEMEAAWRHVYAFMMTAMCPILYHGQQDPTDKEKQMAKTGKYLHSVTFRRPKEVEPATSVIPTGQCPVPGMTSINPGQCPVPH</sequence>
<dbReference type="GO" id="GO:0005344">
    <property type="term" value="F:oxygen carrier activity"/>
    <property type="evidence" value="ECO:0007669"/>
    <property type="project" value="UniProtKB-KW"/>
</dbReference>
<dbReference type="PANTHER" id="PTHR43396:SF3">
    <property type="entry name" value="FLAVOHEMOPROTEIN"/>
    <property type="match status" value="1"/>
</dbReference>
<accession>A0A3R7WH68</accession>
<dbReference type="VEuPathDB" id="FungiDB:H257_07814"/>
<dbReference type="GO" id="GO:0071949">
    <property type="term" value="F:FAD binding"/>
    <property type="evidence" value="ECO:0007669"/>
    <property type="project" value="TreeGrafter"/>
</dbReference>
<keyword evidence="8" id="KW-1185">Reference proteome</keyword>
<evidence type="ECO:0000256" key="5">
    <source>
        <dbReference type="SAM" id="MobiDB-lite"/>
    </source>
</evidence>
<proteinExistence type="inferred from homology"/>
<dbReference type="InterPro" id="IPR012292">
    <property type="entry name" value="Globin/Proto"/>
</dbReference>
<reference evidence="7" key="1">
    <citation type="submission" date="2018-07" db="EMBL/GenBank/DDBJ databases">
        <title>Annotation of Aphanomyces astaci genome assembly.</title>
        <authorList>
            <person name="Studholme D.J."/>
        </authorList>
    </citation>
    <scope>NUCLEOTIDE SEQUENCE [LARGE SCALE GENOMIC DNA]</scope>
    <source>
        <strain evidence="7">Pc</strain>
    </source>
</reference>
<organism evidence="7 8">
    <name type="scientific">Aphanomyces astaci</name>
    <name type="common">Crayfish plague agent</name>
    <dbReference type="NCBI Taxonomy" id="112090"/>
    <lineage>
        <taxon>Eukaryota</taxon>
        <taxon>Sar</taxon>
        <taxon>Stramenopiles</taxon>
        <taxon>Oomycota</taxon>
        <taxon>Saprolegniomycetes</taxon>
        <taxon>Saprolegniales</taxon>
        <taxon>Verrucalvaceae</taxon>
        <taxon>Aphanomyces</taxon>
    </lineage>
</organism>
<feature type="domain" description="Globin" evidence="6">
    <location>
        <begin position="177"/>
        <end position="326"/>
    </location>
</feature>
<evidence type="ECO:0000256" key="4">
    <source>
        <dbReference type="RuleBase" id="RU000356"/>
    </source>
</evidence>
<dbReference type="AlphaFoldDB" id="A0A3R7WH68"/>
<name>A0A3R7WH68_APHAT</name>
<dbReference type="PANTHER" id="PTHR43396">
    <property type="entry name" value="FLAVOHEMOPROTEIN"/>
    <property type="match status" value="1"/>
</dbReference>
<dbReference type="EMBL" id="MZMZ02002524">
    <property type="protein sequence ID" value="RQM25444.1"/>
    <property type="molecule type" value="Genomic_DNA"/>
</dbReference>
<keyword evidence="1 4" id="KW-0349">Heme</keyword>
<keyword evidence="4" id="KW-0561">Oxygen transport</keyword>
<dbReference type="Pfam" id="PF00042">
    <property type="entry name" value="Globin"/>
    <property type="match status" value="1"/>
</dbReference>
<evidence type="ECO:0000313" key="8">
    <source>
        <dbReference type="Proteomes" id="UP000284702"/>
    </source>
</evidence>
<dbReference type="SUPFAM" id="SSF46458">
    <property type="entry name" value="Globin-like"/>
    <property type="match status" value="1"/>
</dbReference>
<evidence type="ECO:0000313" key="7">
    <source>
        <dbReference type="EMBL" id="RQM25444.1"/>
    </source>
</evidence>
<keyword evidence="4" id="KW-0813">Transport</keyword>
<protein>
    <recommendedName>
        <fullName evidence="6">Globin domain-containing protein</fullName>
    </recommendedName>
</protein>
<evidence type="ECO:0000256" key="1">
    <source>
        <dbReference type="ARBA" id="ARBA00022617"/>
    </source>
</evidence>
<dbReference type="InterPro" id="IPR000971">
    <property type="entry name" value="Globin"/>
</dbReference>
<dbReference type="GO" id="GO:0020037">
    <property type="term" value="F:heme binding"/>
    <property type="evidence" value="ECO:0007669"/>
    <property type="project" value="InterPro"/>
</dbReference>
<dbReference type="GO" id="GO:0008941">
    <property type="term" value="F:nitric oxide dioxygenase NAD(P)H activity"/>
    <property type="evidence" value="ECO:0007669"/>
    <property type="project" value="TreeGrafter"/>
</dbReference>
<dbReference type="GO" id="GO:0046210">
    <property type="term" value="P:nitric oxide catabolic process"/>
    <property type="evidence" value="ECO:0007669"/>
    <property type="project" value="TreeGrafter"/>
</dbReference>
<gene>
    <name evidence="7" type="ORF">B5M09_008660</name>
</gene>
<dbReference type="InterPro" id="IPR009050">
    <property type="entry name" value="Globin-like_sf"/>
</dbReference>
<dbReference type="GO" id="GO:0046872">
    <property type="term" value="F:metal ion binding"/>
    <property type="evidence" value="ECO:0007669"/>
    <property type="project" value="UniProtKB-KW"/>
</dbReference>
<feature type="region of interest" description="Disordered" evidence="5">
    <location>
        <begin position="1"/>
        <end position="34"/>
    </location>
</feature>
<comment type="similarity">
    <text evidence="4">Belongs to the globin family.</text>
</comment>
<dbReference type="Gene3D" id="1.10.490.10">
    <property type="entry name" value="Globins"/>
    <property type="match status" value="1"/>
</dbReference>
<dbReference type="GO" id="GO:0071500">
    <property type="term" value="P:cellular response to nitrosative stress"/>
    <property type="evidence" value="ECO:0007669"/>
    <property type="project" value="TreeGrafter"/>
</dbReference>